<evidence type="ECO:0000313" key="1">
    <source>
        <dbReference type="EMBL" id="CAD1471971.1"/>
    </source>
</evidence>
<gene>
    <name evidence="1" type="ORF">MHI_LOCUS255383</name>
</gene>
<accession>A0A6V7GZM6</accession>
<dbReference type="AlphaFoldDB" id="A0A6V7GZM6"/>
<sequence>KTPETSPTCANCKDAHPANYSKCPVLLAFLAKKTTSTVKTQHTQQLPHFTSKSSLPLIFLRQTTK</sequence>
<name>A0A6V7GZM6_9HYME</name>
<protein>
    <submittedName>
        <fullName evidence="1">Uncharacterized protein</fullName>
    </submittedName>
</protein>
<feature type="non-terminal residue" evidence="1">
    <location>
        <position position="1"/>
    </location>
</feature>
<dbReference type="OrthoDB" id="10035396at2759"/>
<dbReference type="Proteomes" id="UP000752696">
    <property type="component" value="Unassembled WGS sequence"/>
</dbReference>
<proteinExistence type="predicted"/>
<evidence type="ECO:0000313" key="2">
    <source>
        <dbReference type="Proteomes" id="UP000752696"/>
    </source>
</evidence>
<organism evidence="1 2">
    <name type="scientific">Heterotrigona itama</name>
    <dbReference type="NCBI Taxonomy" id="395501"/>
    <lineage>
        <taxon>Eukaryota</taxon>
        <taxon>Metazoa</taxon>
        <taxon>Ecdysozoa</taxon>
        <taxon>Arthropoda</taxon>
        <taxon>Hexapoda</taxon>
        <taxon>Insecta</taxon>
        <taxon>Pterygota</taxon>
        <taxon>Neoptera</taxon>
        <taxon>Endopterygota</taxon>
        <taxon>Hymenoptera</taxon>
        <taxon>Apocrita</taxon>
        <taxon>Aculeata</taxon>
        <taxon>Apoidea</taxon>
        <taxon>Anthophila</taxon>
        <taxon>Apidae</taxon>
        <taxon>Heterotrigona</taxon>
    </lineage>
</organism>
<comment type="caution">
    <text evidence="1">The sequence shown here is derived from an EMBL/GenBank/DDBJ whole genome shotgun (WGS) entry which is preliminary data.</text>
</comment>
<reference evidence="1" key="1">
    <citation type="submission" date="2020-07" db="EMBL/GenBank/DDBJ databases">
        <authorList>
            <person name="Nazaruddin N."/>
        </authorList>
    </citation>
    <scope>NUCLEOTIDE SEQUENCE</scope>
</reference>
<dbReference type="EMBL" id="CAJDYZ010004833">
    <property type="protein sequence ID" value="CAD1471971.1"/>
    <property type="molecule type" value="Genomic_DNA"/>
</dbReference>
<keyword evidence="2" id="KW-1185">Reference proteome</keyword>